<evidence type="ECO:0000256" key="6">
    <source>
        <dbReference type="ARBA" id="ARBA00022989"/>
    </source>
</evidence>
<feature type="transmembrane region" description="Helical" evidence="9">
    <location>
        <begin position="12"/>
        <end position="33"/>
    </location>
</feature>
<protein>
    <submittedName>
        <fullName evidence="11">TRAP transporter permease DctQ</fullName>
    </submittedName>
</protein>
<evidence type="ECO:0000313" key="11">
    <source>
        <dbReference type="EMBL" id="PAF26026.1"/>
    </source>
</evidence>
<dbReference type="PANTHER" id="PTHR35011:SF5">
    <property type="entry name" value="SIALIC ACID TRAP TRANSPORTER SMALL PERMEASE PROTEIN SIAQ"/>
    <property type="match status" value="1"/>
</dbReference>
<keyword evidence="4" id="KW-0997">Cell inner membrane</keyword>
<accession>A0A268S214</accession>
<evidence type="ECO:0000313" key="12">
    <source>
        <dbReference type="Proteomes" id="UP000216133"/>
    </source>
</evidence>
<evidence type="ECO:0000256" key="1">
    <source>
        <dbReference type="ARBA" id="ARBA00004429"/>
    </source>
</evidence>
<feature type="transmembrane region" description="Helical" evidence="9">
    <location>
        <begin position="125"/>
        <end position="146"/>
    </location>
</feature>
<evidence type="ECO:0000256" key="8">
    <source>
        <dbReference type="ARBA" id="ARBA00038436"/>
    </source>
</evidence>
<dbReference type="Proteomes" id="UP000216133">
    <property type="component" value="Unassembled WGS sequence"/>
</dbReference>
<feature type="transmembrane region" description="Helical" evidence="9">
    <location>
        <begin position="45"/>
        <end position="63"/>
    </location>
</feature>
<dbReference type="EMBL" id="NPBS01000050">
    <property type="protein sequence ID" value="PAF26026.1"/>
    <property type="molecule type" value="Genomic_DNA"/>
</dbReference>
<proteinExistence type="inferred from homology"/>
<dbReference type="GO" id="GO:0022857">
    <property type="term" value="F:transmembrane transporter activity"/>
    <property type="evidence" value="ECO:0007669"/>
    <property type="project" value="TreeGrafter"/>
</dbReference>
<organism evidence="11 12">
    <name type="scientific">Shouchella clausii</name>
    <name type="common">Alkalihalobacillus clausii</name>
    <dbReference type="NCBI Taxonomy" id="79880"/>
    <lineage>
        <taxon>Bacteria</taxon>
        <taxon>Bacillati</taxon>
        <taxon>Bacillota</taxon>
        <taxon>Bacilli</taxon>
        <taxon>Bacillales</taxon>
        <taxon>Bacillaceae</taxon>
        <taxon>Shouchella</taxon>
    </lineage>
</organism>
<evidence type="ECO:0000259" key="10">
    <source>
        <dbReference type="Pfam" id="PF04290"/>
    </source>
</evidence>
<dbReference type="PANTHER" id="PTHR35011">
    <property type="entry name" value="2,3-DIKETO-L-GULONATE TRAP TRANSPORTER SMALL PERMEASE PROTEIN YIAM"/>
    <property type="match status" value="1"/>
</dbReference>
<keyword evidence="6 9" id="KW-1133">Transmembrane helix</keyword>
<reference evidence="11 12" key="1">
    <citation type="submission" date="2017-07" db="EMBL/GenBank/DDBJ databases">
        <title>Isolation and whole genome analysis of endospore-forming bacteria from heroin.</title>
        <authorList>
            <person name="Kalinowski J."/>
            <person name="Ahrens B."/>
            <person name="Al-Dilaimi A."/>
            <person name="Winkler A."/>
            <person name="Wibberg D."/>
            <person name="Schleenbecker U."/>
            <person name="Ruckert C."/>
            <person name="Wolfel R."/>
            <person name="Grass G."/>
        </authorList>
    </citation>
    <scope>NUCLEOTIDE SEQUENCE [LARGE SCALE GENOMIC DNA]</scope>
    <source>
        <strain evidence="11 12">7523-2</strain>
    </source>
</reference>
<comment type="subcellular location">
    <subcellularLocation>
        <location evidence="1">Cell inner membrane</location>
        <topology evidence="1">Multi-pass membrane protein</topology>
    </subcellularLocation>
</comment>
<dbReference type="InterPro" id="IPR055348">
    <property type="entry name" value="DctQ"/>
</dbReference>
<comment type="caution">
    <text evidence="11">The sequence shown here is derived from an EMBL/GenBank/DDBJ whole genome shotgun (WGS) entry which is preliminary data.</text>
</comment>
<name>A0A268S214_SHOCL</name>
<sequence length="159" mass="18069">MKAISILDKLLAWATLLLFTALLAVVVIQIMGRYLPYNAIWTEELSRYLFVYAITTAAPLALRKNEFIRVDMVLAPLKEKTKRLYESIILGLVFAFSVVLFVEGIRFYKLGLDFIAPTMGFTMSYVYAAVPLLAFLIMVYSLVSIVDRTKPLEKEGNEE</sequence>
<dbReference type="InterPro" id="IPR007387">
    <property type="entry name" value="TRAP_DctQ"/>
</dbReference>
<keyword evidence="3" id="KW-1003">Cell membrane</keyword>
<feature type="domain" description="Tripartite ATP-independent periplasmic transporters DctQ component" evidence="10">
    <location>
        <begin position="23"/>
        <end position="148"/>
    </location>
</feature>
<evidence type="ECO:0000256" key="9">
    <source>
        <dbReference type="SAM" id="Phobius"/>
    </source>
</evidence>
<dbReference type="AlphaFoldDB" id="A0A268S214"/>
<keyword evidence="7 9" id="KW-0472">Membrane</keyword>
<feature type="transmembrane region" description="Helical" evidence="9">
    <location>
        <begin position="84"/>
        <end position="105"/>
    </location>
</feature>
<dbReference type="GO" id="GO:0015740">
    <property type="term" value="P:C4-dicarboxylate transport"/>
    <property type="evidence" value="ECO:0007669"/>
    <property type="project" value="TreeGrafter"/>
</dbReference>
<evidence type="ECO:0000256" key="7">
    <source>
        <dbReference type="ARBA" id="ARBA00023136"/>
    </source>
</evidence>
<dbReference type="RefSeq" id="WP_095253615.1">
    <property type="nucleotide sequence ID" value="NZ_CP155469.1"/>
</dbReference>
<evidence type="ECO:0000256" key="5">
    <source>
        <dbReference type="ARBA" id="ARBA00022692"/>
    </source>
</evidence>
<dbReference type="Pfam" id="PF04290">
    <property type="entry name" value="DctQ"/>
    <property type="match status" value="1"/>
</dbReference>
<evidence type="ECO:0000256" key="3">
    <source>
        <dbReference type="ARBA" id="ARBA00022475"/>
    </source>
</evidence>
<gene>
    <name evidence="11" type="ORF">CHH61_10655</name>
</gene>
<dbReference type="GO" id="GO:0005886">
    <property type="term" value="C:plasma membrane"/>
    <property type="evidence" value="ECO:0007669"/>
    <property type="project" value="UniProtKB-SubCell"/>
</dbReference>
<evidence type="ECO:0000256" key="2">
    <source>
        <dbReference type="ARBA" id="ARBA00022448"/>
    </source>
</evidence>
<keyword evidence="5 9" id="KW-0812">Transmembrane</keyword>
<keyword evidence="2" id="KW-0813">Transport</keyword>
<comment type="similarity">
    <text evidence="8">Belongs to the TRAP transporter small permease family.</text>
</comment>
<evidence type="ECO:0000256" key="4">
    <source>
        <dbReference type="ARBA" id="ARBA00022519"/>
    </source>
</evidence>